<comment type="caution">
    <text evidence="2">The sequence shown here is derived from an EMBL/GenBank/DDBJ whole genome shotgun (WGS) entry which is preliminary data.</text>
</comment>
<evidence type="ECO:0000313" key="2">
    <source>
        <dbReference type="EMBL" id="MBB6211257.1"/>
    </source>
</evidence>
<reference evidence="2 3" key="1">
    <citation type="submission" date="2020-08" db="EMBL/GenBank/DDBJ databases">
        <title>Genomic Encyclopedia of Type Strains, Phase IV (KMG-IV): sequencing the most valuable type-strain genomes for metagenomic binning, comparative biology and taxonomic classification.</title>
        <authorList>
            <person name="Goeker M."/>
        </authorList>
    </citation>
    <scope>NUCLEOTIDE SEQUENCE [LARGE SCALE GENOMIC DNA]</scope>
    <source>
        <strain evidence="2 3">DSM 11590</strain>
    </source>
</reference>
<sequence>MMIPRRSVLSRRSPQRGFSLLEVIIALTVLTAVGSMVLERTQAIMDYHIRVQGHLKDINALMNTVVLFDIRKKEEDDVRLVKDHLEVFQGAGAKPLTRIDNFSTTPYTVPISLGYSPYQTYTWTSDRGRTVTLLMPGLLPKAR</sequence>
<evidence type="ECO:0000313" key="3">
    <source>
        <dbReference type="Proteomes" id="UP000544872"/>
    </source>
</evidence>
<feature type="transmembrane region" description="Helical" evidence="1">
    <location>
        <begin position="20"/>
        <end position="38"/>
    </location>
</feature>
<dbReference type="Pfam" id="PF07963">
    <property type="entry name" value="N_methyl"/>
    <property type="match status" value="1"/>
</dbReference>
<evidence type="ECO:0000256" key="1">
    <source>
        <dbReference type="SAM" id="Phobius"/>
    </source>
</evidence>
<accession>A0A7W9ZIG7</accession>
<proteinExistence type="predicted"/>
<keyword evidence="1" id="KW-0812">Transmembrane</keyword>
<keyword evidence="1" id="KW-1133">Transmembrane helix</keyword>
<dbReference type="NCBIfam" id="TIGR02532">
    <property type="entry name" value="IV_pilin_GFxxxE"/>
    <property type="match status" value="1"/>
</dbReference>
<dbReference type="AlphaFoldDB" id="A0A7W9ZIG7"/>
<gene>
    <name evidence="2" type="ORF">FHS48_002694</name>
</gene>
<dbReference type="Proteomes" id="UP000544872">
    <property type="component" value="Unassembled WGS sequence"/>
</dbReference>
<organism evidence="2 3">
    <name type="scientific">Novispirillum itersonii</name>
    <name type="common">Aquaspirillum itersonii</name>
    <dbReference type="NCBI Taxonomy" id="189"/>
    <lineage>
        <taxon>Bacteria</taxon>
        <taxon>Pseudomonadati</taxon>
        <taxon>Pseudomonadota</taxon>
        <taxon>Alphaproteobacteria</taxon>
        <taxon>Rhodospirillales</taxon>
        <taxon>Novispirillaceae</taxon>
        <taxon>Novispirillum</taxon>
    </lineage>
</organism>
<dbReference type="InterPro" id="IPR012902">
    <property type="entry name" value="N_methyl_site"/>
</dbReference>
<keyword evidence="3" id="KW-1185">Reference proteome</keyword>
<dbReference type="EMBL" id="JACIIX010000010">
    <property type="protein sequence ID" value="MBB6211257.1"/>
    <property type="molecule type" value="Genomic_DNA"/>
</dbReference>
<dbReference type="PROSITE" id="PS00409">
    <property type="entry name" value="PROKAR_NTER_METHYL"/>
    <property type="match status" value="1"/>
</dbReference>
<keyword evidence="1" id="KW-0472">Membrane</keyword>
<name>A0A7W9ZIG7_NOVIT</name>
<protein>
    <submittedName>
        <fullName evidence="2">Prepilin-type N-terminal cleavage/methylation domain-containing protein</fullName>
    </submittedName>
</protein>